<protein>
    <submittedName>
        <fullName evidence="4">1502_t:CDS:1</fullName>
    </submittedName>
</protein>
<dbReference type="Pfam" id="PF09118">
    <property type="entry name" value="GO-like_E_set"/>
    <property type="match status" value="1"/>
</dbReference>
<comment type="caution">
    <text evidence="4">The sequence shown here is derived from an EMBL/GenBank/DDBJ whole genome shotgun (WGS) entry which is preliminary data.</text>
</comment>
<evidence type="ECO:0000313" key="4">
    <source>
        <dbReference type="EMBL" id="CAG8724556.1"/>
    </source>
</evidence>
<accession>A0A9N9NCE7</accession>
<dbReference type="InterPro" id="IPR015202">
    <property type="entry name" value="GO-like_E_set"/>
</dbReference>
<evidence type="ECO:0000259" key="3">
    <source>
        <dbReference type="Pfam" id="PF09118"/>
    </source>
</evidence>
<dbReference type="SUPFAM" id="SSF81296">
    <property type="entry name" value="E set domains"/>
    <property type="match status" value="1"/>
</dbReference>
<dbReference type="CDD" id="cd02851">
    <property type="entry name" value="E_set_GO_C"/>
    <property type="match status" value="1"/>
</dbReference>
<dbReference type="InterPro" id="IPR037293">
    <property type="entry name" value="Gal_Oxidase_central_sf"/>
</dbReference>
<dbReference type="InterPro" id="IPR013783">
    <property type="entry name" value="Ig-like_fold"/>
</dbReference>
<keyword evidence="1" id="KW-0732">Signal</keyword>
<sequence length="522" mass="57189">MKICLYIYASVVTFFWITTRLVNCQAALRGQWDFVGYSGVSCMHCILSTNTNKAIFIERVELSTDVEKDGKPTYSVEYDLDTNEIRPLTTLSNTFCSAGSYLPNGTIVNLAGAEAGKGFSEGFNRIRLFNPCDDKTCDWQNDVYNLTENRWYPTVEMLADGTLFIIGGSSKGAGVNNATINVPSFEIYPSAPGAKPIPFQFLVDTLPNNLYPLVHLLTNGNLFILANQKAIVYDVTSQQIKINLPDVPRAARNYPLTGASVLLPLDSSNKSEVLVCGGGNKISSTQTVGEISCARISPMSSNPSWEIEEMPFGRLMPDPTILADGTVLILNGCYEGTAGFGKGKNPVLTPVLYNPKAQAGSRFTIMQPSYIPRMYHSVAMTMPSGQVLVTGSNPNRTPMFTGPYPTEFRVETFSPPYLFSSVPQPKIQQAPKNLKYGQSFEIEYVAYSGTRKITANFLNPGFVTHSIHMSQRLVWLDIIKLEDNKLSVMAPAGSTLAPPAPYLLHIVDNGIPSKAVWVSLSS</sequence>
<dbReference type="PANTHER" id="PTHR32208">
    <property type="entry name" value="SECRETED PROTEIN-RELATED"/>
    <property type="match status" value="1"/>
</dbReference>
<dbReference type="Gene3D" id="2.60.40.10">
    <property type="entry name" value="Immunoglobulins"/>
    <property type="match status" value="1"/>
</dbReference>
<dbReference type="InterPro" id="IPR014756">
    <property type="entry name" value="Ig_E-set"/>
</dbReference>
<evidence type="ECO:0000256" key="1">
    <source>
        <dbReference type="ARBA" id="ARBA00022729"/>
    </source>
</evidence>
<dbReference type="InterPro" id="IPR009880">
    <property type="entry name" value="Glyoxal_oxidase_N"/>
</dbReference>
<feature type="domain" description="Galactose oxidase-like Early set" evidence="3">
    <location>
        <begin position="425"/>
        <end position="519"/>
    </location>
</feature>
<evidence type="ECO:0000313" key="5">
    <source>
        <dbReference type="Proteomes" id="UP000789759"/>
    </source>
</evidence>
<name>A0A9N9NCE7_9GLOM</name>
<feature type="domain" description="Glyoxal oxidase N-terminal" evidence="2">
    <location>
        <begin position="73"/>
        <end position="417"/>
    </location>
</feature>
<dbReference type="PANTHER" id="PTHR32208:SF21">
    <property type="entry name" value="LOW QUALITY PROTEIN: ALDEHYDE OXIDASE GLOX-LIKE"/>
    <property type="match status" value="1"/>
</dbReference>
<proteinExistence type="predicted"/>
<dbReference type="Pfam" id="PF07250">
    <property type="entry name" value="Glyoxal_oxid_N"/>
    <property type="match status" value="1"/>
</dbReference>
<gene>
    <name evidence="4" type="ORF">CPELLU_LOCUS13093</name>
</gene>
<dbReference type="Proteomes" id="UP000789759">
    <property type="component" value="Unassembled WGS sequence"/>
</dbReference>
<dbReference type="Gene3D" id="2.130.10.80">
    <property type="entry name" value="Galactose oxidase/kelch, beta-propeller"/>
    <property type="match status" value="1"/>
</dbReference>
<organism evidence="4 5">
    <name type="scientific">Cetraspora pellucida</name>
    <dbReference type="NCBI Taxonomy" id="1433469"/>
    <lineage>
        <taxon>Eukaryota</taxon>
        <taxon>Fungi</taxon>
        <taxon>Fungi incertae sedis</taxon>
        <taxon>Mucoromycota</taxon>
        <taxon>Glomeromycotina</taxon>
        <taxon>Glomeromycetes</taxon>
        <taxon>Diversisporales</taxon>
        <taxon>Gigasporaceae</taxon>
        <taxon>Cetraspora</taxon>
    </lineage>
</organism>
<dbReference type="EMBL" id="CAJVQA010013478">
    <property type="protein sequence ID" value="CAG8724556.1"/>
    <property type="molecule type" value="Genomic_DNA"/>
</dbReference>
<reference evidence="4" key="1">
    <citation type="submission" date="2021-06" db="EMBL/GenBank/DDBJ databases">
        <authorList>
            <person name="Kallberg Y."/>
            <person name="Tangrot J."/>
            <person name="Rosling A."/>
        </authorList>
    </citation>
    <scope>NUCLEOTIDE SEQUENCE</scope>
    <source>
        <strain evidence="4">FL966</strain>
    </source>
</reference>
<dbReference type="SUPFAM" id="SSF50965">
    <property type="entry name" value="Galactose oxidase, central domain"/>
    <property type="match status" value="1"/>
</dbReference>
<dbReference type="OrthoDB" id="2019572at2759"/>
<evidence type="ECO:0000259" key="2">
    <source>
        <dbReference type="Pfam" id="PF07250"/>
    </source>
</evidence>
<keyword evidence="5" id="KW-1185">Reference proteome</keyword>
<dbReference type="AlphaFoldDB" id="A0A9N9NCE7"/>
<dbReference type="InterPro" id="IPR011043">
    <property type="entry name" value="Gal_Oxase/kelch_b-propeller"/>
</dbReference>